<dbReference type="InterPro" id="IPR012317">
    <property type="entry name" value="Poly(ADP-ribose)pol_cat_dom"/>
</dbReference>
<evidence type="ECO:0000256" key="4">
    <source>
        <dbReference type="ARBA" id="ARBA00023027"/>
    </source>
</evidence>
<keyword evidence="3" id="KW-0548">Nucleotidyltransferase</keyword>
<dbReference type="GO" id="GO:0016779">
    <property type="term" value="F:nucleotidyltransferase activity"/>
    <property type="evidence" value="ECO:0007669"/>
    <property type="project" value="UniProtKB-KW"/>
</dbReference>
<dbReference type="AlphaFoldDB" id="A0A9N9BIS9"/>
<evidence type="ECO:0000256" key="1">
    <source>
        <dbReference type="ARBA" id="ARBA00022676"/>
    </source>
</evidence>
<evidence type="ECO:0000313" key="7">
    <source>
        <dbReference type="EMBL" id="CAG8567783.1"/>
    </source>
</evidence>
<sequence length="1178" mass="133440">MGRKDFIEDVRKLKEYFRGLNSKASALVKGFDFQDPELSFRFSPKLGRPFTVKFYVNDNSLTSYPAKFSGMLCVDDANETANAAAARLQKIQEDLHDKPVSLVIARLVKELCDLFKMQVPRDLQVNALKKFALARPTLLPVPSVSASTSTSSSSKTASTPATILARDILEARHFNYHAELLCSDEIGFKVVVSIPVSRLGLSFEAYEAWNLIPTRHLVCTIQFSPNYIDLQETVTNALNKKAYLIGERGFIDIKEELKKQFPAHFTVVTSECKRGMASQMQNNKEEVENDHFILSWTLTELLRSKFFDMLCDRVWFGLGWAEDCLHQDQQYHQQLRHLDEEEVEEATASTNRNFLLLVLRYLRRRILLSTNYCLTCHYPHTESITSIRPFVCGAALCQHQALVGLGNLFEAALVNSPVVVDLLISLCYVALSAHNLNPFPSKGIGATISTKSTVENSLYVEWGDTQGIIGGTTERGYEAYGWRTFDNQVQVNDLLEIYSPETGQPFSVNRCSSPSAVRVLDVQPHCLVLDCQIVISSTIAPSKPVYLPFKVCRREELNFLNHDETPNYELLKEKINLLPPVNEMVQYAQKNSLKADLDKIDSLCFPLLSWIISSNRTHLRLLESDDEKVQYSDPANTYSSWKQFIMIMSSPEKEEKFQKEKQRLRDERRGQTLGELFAFHGSPLTNWHSIIRTSLNYNKVTHGRAFGDGVYHSLQAATSASYAHNNYYGRTDGGSWKNSLLIVQKCIALCEIVNRPSQFTSTSPHLVVKDESWITTRYLFVDCQRDPYDQQISDDDDGLASTPLTSFSRSLSQMAQKTRKQPERITLDLHYCPVWLNNKALQIPKRDFAIISAATPSGSSHRKGQFQHDQSTLLTAAGVTGHESSGLMFDAIDCDTDSTISEEEYSDNGAFSDVKKGKGKAKQESDDDEEEDDEDNYGSDDDMDTDDFADTMDYDDDMYFRDEPQKPPVPVIEIEDDGFDPTLLPLPEESSTTATRRICQELRVIINKQDDASNDCGFYVNLEKLKSVYQWVVEISNFDPSIPLAQDMIRHKVKAIELEVRFAPQYPFLPPYVRVIRPRLLRFMDGGGGHVTAGGSICMDLLTLGNGRNECGWSSAYTMEAVLLQIKLALSSLDPRPARLDRRWQKDYSPSEAIDAYIRVANQHGWKIPDQWQRLFGH</sequence>
<evidence type="ECO:0000256" key="2">
    <source>
        <dbReference type="ARBA" id="ARBA00022679"/>
    </source>
</evidence>
<name>A0A9N9BIS9_9GLOM</name>
<feature type="compositionally biased region" description="Basic and acidic residues" evidence="5">
    <location>
        <begin position="913"/>
        <end position="924"/>
    </location>
</feature>
<evidence type="ECO:0000256" key="3">
    <source>
        <dbReference type="ARBA" id="ARBA00022695"/>
    </source>
</evidence>
<dbReference type="Gene3D" id="3.90.228.10">
    <property type="match status" value="1"/>
</dbReference>
<proteinExistence type="predicted"/>
<feature type="compositionally biased region" description="Acidic residues" evidence="5">
    <location>
        <begin position="925"/>
        <end position="952"/>
    </location>
</feature>
<dbReference type="Gene3D" id="3.10.110.10">
    <property type="entry name" value="Ubiquitin Conjugating Enzyme"/>
    <property type="match status" value="1"/>
</dbReference>
<keyword evidence="1" id="KW-0328">Glycosyltransferase</keyword>
<reference evidence="7" key="1">
    <citation type="submission" date="2021-06" db="EMBL/GenBank/DDBJ databases">
        <authorList>
            <person name="Kallberg Y."/>
            <person name="Tangrot J."/>
            <person name="Rosling A."/>
        </authorList>
    </citation>
    <scope>NUCLEOTIDE SEQUENCE</scope>
    <source>
        <strain evidence="7">IA702</strain>
    </source>
</reference>
<dbReference type="SUPFAM" id="SSF56399">
    <property type="entry name" value="ADP-ribosylation"/>
    <property type="match status" value="1"/>
</dbReference>
<feature type="region of interest" description="Disordered" evidence="5">
    <location>
        <begin position="902"/>
        <end position="952"/>
    </location>
</feature>
<accession>A0A9N9BIS9</accession>
<evidence type="ECO:0000256" key="5">
    <source>
        <dbReference type="SAM" id="MobiDB-lite"/>
    </source>
</evidence>
<dbReference type="CDD" id="cd23802">
    <property type="entry name" value="UBCc_UBE2Q"/>
    <property type="match status" value="1"/>
</dbReference>
<dbReference type="OrthoDB" id="109543at2759"/>
<feature type="domain" description="UBC core" evidence="6">
    <location>
        <begin position="993"/>
        <end position="1178"/>
    </location>
</feature>
<dbReference type="InterPro" id="IPR000608">
    <property type="entry name" value="UBC"/>
</dbReference>
<keyword evidence="4" id="KW-0520">NAD</keyword>
<comment type="caution">
    <text evidence="7">The sequence shown here is derived from an EMBL/GenBank/DDBJ whole genome shotgun (WGS) entry which is preliminary data.</text>
</comment>
<evidence type="ECO:0000313" key="8">
    <source>
        <dbReference type="Proteomes" id="UP000789572"/>
    </source>
</evidence>
<dbReference type="InterPro" id="IPR051838">
    <property type="entry name" value="ARTD_PARP"/>
</dbReference>
<protein>
    <submittedName>
        <fullName evidence="7">8671_t:CDS:1</fullName>
    </submittedName>
</protein>
<evidence type="ECO:0000259" key="6">
    <source>
        <dbReference type="PROSITE" id="PS50127"/>
    </source>
</evidence>
<gene>
    <name evidence="7" type="ORF">POCULU_LOCUS5837</name>
</gene>
<dbReference type="EMBL" id="CAJVPJ010000960">
    <property type="protein sequence ID" value="CAG8567783.1"/>
    <property type="molecule type" value="Genomic_DNA"/>
</dbReference>
<dbReference type="GO" id="GO:0003950">
    <property type="term" value="F:NAD+ poly-ADP-ribosyltransferase activity"/>
    <property type="evidence" value="ECO:0007669"/>
    <property type="project" value="InterPro"/>
</dbReference>
<dbReference type="PROSITE" id="PS50127">
    <property type="entry name" value="UBC_2"/>
    <property type="match status" value="1"/>
</dbReference>
<keyword evidence="8" id="KW-1185">Reference proteome</keyword>
<organism evidence="7 8">
    <name type="scientific">Paraglomus occultum</name>
    <dbReference type="NCBI Taxonomy" id="144539"/>
    <lineage>
        <taxon>Eukaryota</taxon>
        <taxon>Fungi</taxon>
        <taxon>Fungi incertae sedis</taxon>
        <taxon>Mucoromycota</taxon>
        <taxon>Glomeromycotina</taxon>
        <taxon>Glomeromycetes</taxon>
        <taxon>Paraglomerales</taxon>
        <taxon>Paraglomeraceae</taxon>
        <taxon>Paraglomus</taxon>
    </lineage>
</organism>
<dbReference type="Proteomes" id="UP000789572">
    <property type="component" value="Unassembled WGS sequence"/>
</dbReference>
<dbReference type="SUPFAM" id="SSF54495">
    <property type="entry name" value="UBC-like"/>
    <property type="match status" value="1"/>
</dbReference>
<dbReference type="PANTHER" id="PTHR21328">
    <property type="entry name" value="POLY ADP-RIBOSE POLYMERASE FAMILY, MEMBER PARP"/>
    <property type="match status" value="1"/>
</dbReference>
<keyword evidence="2" id="KW-0808">Transferase</keyword>
<dbReference type="Pfam" id="PF00644">
    <property type="entry name" value="PARP"/>
    <property type="match status" value="1"/>
</dbReference>
<dbReference type="InterPro" id="IPR016135">
    <property type="entry name" value="UBQ-conjugating_enzyme/RWD"/>
</dbReference>